<dbReference type="SUPFAM" id="SSF81321">
    <property type="entry name" value="Family A G protein-coupled receptor-like"/>
    <property type="match status" value="1"/>
</dbReference>
<dbReference type="PANTHER" id="PTHR23112:SF0">
    <property type="entry name" value="TRANSMEMBRANE PROTEIN 116"/>
    <property type="match status" value="1"/>
</dbReference>
<feature type="transmembrane region" description="Helical" evidence="5">
    <location>
        <begin position="249"/>
        <end position="269"/>
    </location>
</feature>
<reference evidence="6" key="1">
    <citation type="submission" date="2023-06" db="EMBL/GenBank/DDBJ databases">
        <title>Survivors Of The Sea: Transcriptome response of Skeletonema marinoi to long-term dormancy.</title>
        <authorList>
            <person name="Pinder M.I.M."/>
            <person name="Kourtchenko O."/>
            <person name="Robertson E.K."/>
            <person name="Larsson T."/>
            <person name="Maumus F."/>
            <person name="Osuna-Cruz C.M."/>
            <person name="Vancaester E."/>
            <person name="Stenow R."/>
            <person name="Vandepoele K."/>
            <person name="Ploug H."/>
            <person name="Bruchert V."/>
            <person name="Godhe A."/>
            <person name="Topel M."/>
        </authorList>
    </citation>
    <scope>NUCLEOTIDE SEQUENCE</scope>
    <source>
        <strain evidence="6">R05AC</strain>
    </source>
</reference>
<evidence type="ECO:0000313" key="6">
    <source>
        <dbReference type="EMBL" id="KAK1736704.1"/>
    </source>
</evidence>
<dbReference type="AlphaFoldDB" id="A0AAD8XZB4"/>
<comment type="subcellular location">
    <subcellularLocation>
        <location evidence="1">Membrane</location>
        <topology evidence="1">Multi-pass membrane protein</topology>
    </subcellularLocation>
</comment>
<feature type="transmembrane region" description="Helical" evidence="5">
    <location>
        <begin position="99"/>
        <end position="121"/>
    </location>
</feature>
<organism evidence="6 7">
    <name type="scientific">Skeletonema marinoi</name>
    <dbReference type="NCBI Taxonomy" id="267567"/>
    <lineage>
        <taxon>Eukaryota</taxon>
        <taxon>Sar</taxon>
        <taxon>Stramenopiles</taxon>
        <taxon>Ochrophyta</taxon>
        <taxon>Bacillariophyta</taxon>
        <taxon>Coscinodiscophyceae</taxon>
        <taxon>Thalassiosirophycidae</taxon>
        <taxon>Thalassiosirales</taxon>
        <taxon>Skeletonemataceae</taxon>
        <taxon>Skeletonema</taxon>
        <taxon>Skeletonema marinoi-dohrnii complex</taxon>
    </lineage>
</organism>
<feature type="transmembrane region" description="Helical" evidence="5">
    <location>
        <begin position="275"/>
        <end position="296"/>
    </location>
</feature>
<evidence type="ECO:0000256" key="1">
    <source>
        <dbReference type="ARBA" id="ARBA00004141"/>
    </source>
</evidence>
<evidence type="ECO:0000256" key="3">
    <source>
        <dbReference type="ARBA" id="ARBA00022989"/>
    </source>
</evidence>
<keyword evidence="7" id="KW-1185">Reference proteome</keyword>
<keyword evidence="4 5" id="KW-0472">Membrane</keyword>
<comment type="caution">
    <text evidence="6">The sequence shown here is derived from an EMBL/GenBank/DDBJ whole genome shotgun (WGS) entry which is preliminary data.</text>
</comment>
<name>A0AAD8XZB4_9STRA</name>
<feature type="transmembrane region" description="Helical" evidence="5">
    <location>
        <begin position="141"/>
        <end position="161"/>
    </location>
</feature>
<feature type="transmembrane region" description="Helical" evidence="5">
    <location>
        <begin position="56"/>
        <end position="79"/>
    </location>
</feature>
<feature type="transmembrane region" description="Helical" evidence="5">
    <location>
        <begin position="20"/>
        <end position="44"/>
    </location>
</feature>
<dbReference type="GO" id="GO:0005886">
    <property type="term" value="C:plasma membrane"/>
    <property type="evidence" value="ECO:0007669"/>
    <property type="project" value="TreeGrafter"/>
</dbReference>
<protein>
    <recommendedName>
        <fullName evidence="8">G-protein coupled receptors family 1 profile domain-containing protein</fullName>
    </recommendedName>
</protein>
<dbReference type="Proteomes" id="UP001224775">
    <property type="component" value="Unassembled WGS sequence"/>
</dbReference>
<keyword evidence="3 5" id="KW-1133">Transmembrane helix</keyword>
<gene>
    <name evidence="6" type="ORF">QTG54_012726</name>
</gene>
<keyword evidence="2 5" id="KW-0812">Transmembrane</keyword>
<evidence type="ECO:0000256" key="4">
    <source>
        <dbReference type="ARBA" id="ARBA00023136"/>
    </source>
</evidence>
<proteinExistence type="predicted"/>
<evidence type="ECO:0000256" key="5">
    <source>
        <dbReference type="SAM" id="Phobius"/>
    </source>
</evidence>
<dbReference type="PANTHER" id="PTHR23112">
    <property type="entry name" value="G PROTEIN-COUPLED RECEPTOR 157-RELATED"/>
    <property type="match status" value="1"/>
</dbReference>
<evidence type="ECO:0000313" key="7">
    <source>
        <dbReference type="Proteomes" id="UP001224775"/>
    </source>
</evidence>
<evidence type="ECO:0008006" key="8">
    <source>
        <dbReference type="Google" id="ProtNLM"/>
    </source>
</evidence>
<dbReference type="GO" id="GO:0007189">
    <property type="term" value="P:adenylate cyclase-activating G protein-coupled receptor signaling pathway"/>
    <property type="evidence" value="ECO:0007669"/>
    <property type="project" value="TreeGrafter"/>
</dbReference>
<dbReference type="GO" id="GO:0004930">
    <property type="term" value="F:G protein-coupled receptor activity"/>
    <property type="evidence" value="ECO:0007669"/>
    <property type="project" value="TreeGrafter"/>
</dbReference>
<sequence length="366" mass="40718">MDPSASDCTFTSEYAWCVPAYVVIIPKITGAISLICSAYLAKLMISEEKKKPYHRLLLNISIADVLSSSVVHIIGSWMMPAGTAPLSRGNLDTCDAQGFVVQIILITIPYLNASLSTYYNLIIRYNWSDSQIAKVEKNLHIIPWLLGVLFSIIVLVAKQIVPGTWGCWFGNTQYPPDCDSVETCVRGWNSSYYFWPIFVIILLGPLYVAGSMYLVYSSTRKMERRMTRYSVNASQNSSQRSRKVMEQSLLFSAALLITLAFPLVEIVIAELGKPIPIWIHVVFALTNPLQGFYNLLIHLRRGNGFSLACKVPRCFNRESAEPKKSLQQTSATTAVPNSAIVHTNKDTTTSKHIISSSVSFALEEAA</sequence>
<accession>A0AAD8XZB4</accession>
<dbReference type="Gene3D" id="1.20.1070.10">
    <property type="entry name" value="Rhodopsin 7-helix transmembrane proteins"/>
    <property type="match status" value="1"/>
</dbReference>
<feature type="transmembrane region" description="Helical" evidence="5">
    <location>
        <begin position="193"/>
        <end position="216"/>
    </location>
</feature>
<dbReference type="EMBL" id="JATAAI010000028">
    <property type="protein sequence ID" value="KAK1736704.1"/>
    <property type="molecule type" value="Genomic_DNA"/>
</dbReference>
<evidence type="ECO:0000256" key="2">
    <source>
        <dbReference type="ARBA" id="ARBA00022692"/>
    </source>
</evidence>